<gene>
    <name evidence="1" type="ORF">LEP1GSC060_2326</name>
</gene>
<sequence>MSQNSAVPINKTASIDKLIDHPKSEILSSFQFVDSASIAFASVPR</sequence>
<keyword evidence="2" id="KW-1185">Reference proteome</keyword>
<dbReference type="AlphaFoldDB" id="N1WQ41"/>
<organism evidence="1 2">
    <name type="scientific">Leptospira weilii serovar Ranarum str. ICFT</name>
    <dbReference type="NCBI Taxonomy" id="1218598"/>
    <lineage>
        <taxon>Bacteria</taxon>
        <taxon>Pseudomonadati</taxon>
        <taxon>Spirochaetota</taxon>
        <taxon>Spirochaetia</taxon>
        <taxon>Leptospirales</taxon>
        <taxon>Leptospiraceae</taxon>
        <taxon>Leptospira</taxon>
    </lineage>
</organism>
<protein>
    <submittedName>
        <fullName evidence="1">Uncharacterized protein</fullName>
    </submittedName>
</protein>
<accession>N1WQ41</accession>
<comment type="caution">
    <text evidence="1">The sequence shown here is derived from an EMBL/GenBank/DDBJ whole genome shotgun (WGS) entry which is preliminary data.</text>
</comment>
<reference evidence="1" key="1">
    <citation type="submission" date="2013-03" db="EMBL/GenBank/DDBJ databases">
        <authorList>
            <person name="Harkins D.M."/>
            <person name="Durkin A.S."/>
            <person name="Brinkac L.M."/>
            <person name="Haft D.H."/>
            <person name="Selengut J.D."/>
            <person name="Sanka R."/>
            <person name="DePew J."/>
            <person name="Purushe J."/>
            <person name="Hartskeerl R.A."/>
            <person name="Ahmed A."/>
            <person name="van der Linden H."/>
            <person name="Goris M.G.A."/>
            <person name="Vinetz J.M."/>
            <person name="Sutton G.G."/>
            <person name="Nierman W.C."/>
            <person name="Fouts D.E."/>
        </authorList>
    </citation>
    <scope>NUCLEOTIDE SEQUENCE [LARGE SCALE GENOMIC DNA]</scope>
    <source>
        <strain evidence="1">ICFT</strain>
    </source>
</reference>
<dbReference type="EMBL" id="AOHC02000012">
    <property type="protein sequence ID" value="EMY79372.1"/>
    <property type="molecule type" value="Genomic_DNA"/>
</dbReference>
<evidence type="ECO:0000313" key="1">
    <source>
        <dbReference type="EMBL" id="EMY79372.1"/>
    </source>
</evidence>
<proteinExistence type="predicted"/>
<dbReference type="Proteomes" id="UP000012313">
    <property type="component" value="Unassembled WGS sequence"/>
</dbReference>
<evidence type="ECO:0000313" key="2">
    <source>
        <dbReference type="Proteomes" id="UP000012313"/>
    </source>
</evidence>
<name>N1WQ41_9LEPT</name>